<dbReference type="InterPro" id="IPR051011">
    <property type="entry name" value="Metal_resp_trans_reg"/>
</dbReference>
<keyword evidence="3" id="KW-0804">Transcription</keyword>
<dbReference type="InterPro" id="IPR036390">
    <property type="entry name" value="WH_DNA-bd_sf"/>
</dbReference>
<dbReference type="AlphaFoldDB" id="A0A494WT55"/>
<organism evidence="5 6">
    <name type="scientific">Desulfofundulus salinus</name>
    <dbReference type="NCBI Taxonomy" id="2419843"/>
    <lineage>
        <taxon>Bacteria</taxon>
        <taxon>Bacillati</taxon>
        <taxon>Bacillota</taxon>
        <taxon>Clostridia</taxon>
        <taxon>Eubacteriales</taxon>
        <taxon>Peptococcaceae</taxon>
        <taxon>Desulfofundulus</taxon>
    </lineage>
</organism>
<sequence length="102" mass="11750">MNKFQQYEEKAELLKALAHPIRLCIVDGLINNECNVTRMRECLDLPQSTVSQHLGILKSRGIIRGRRQGTEICYTVTNELVKDLMKVLMNVVAHNRSLERKD</sequence>
<reference evidence="5 6" key="1">
    <citation type="submission" date="2018-10" db="EMBL/GenBank/DDBJ databases">
        <authorList>
            <person name="Grouzdev D.S."/>
            <person name="Krutkina M.S."/>
            <person name="Tourova T.P."/>
            <person name="Nazina T.N."/>
        </authorList>
    </citation>
    <scope>NUCLEOTIDE SEQUENCE [LARGE SCALE GENOMIC DNA]</scope>
    <source>
        <strain evidence="5 6">435</strain>
    </source>
</reference>
<gene>
    <name evidence="5" type="ORF">D7024_05955</name>
</gene>
<keyword evidence="6" id="KW-1185">Reference proteome</keyword>
<dbReference type="SMART" id="SM00418">
    <property type="entry name" value="HTH_ARSR"/>
    <property type="match status" value="1"/>
</dbReference>
<dbReference type="PROSITE" id="PS50987">
    <property type="entry name" value="HTH_ARSR_2"/>
    <property type="match status" value="1"/>
</dbReference>
<dbReference type="InterPro" id="IPR011991">
    <property type="entry name" value="ArsR-like_HTH"/>
</dbReference>
<dbReference type="GO" id="GO:0003700">
    <property type="term" value="F:DNA-binding transcription factor activity"/>
    <property type="evidence" value="ECO:0007669"/>
    <property type="project" value="InterPro"/>
</dbReference>
<dbReference type="GO" id="GO:0003677">
    <property type="term" value="F:DNA binding"/>
    <property type="evidence" value="ECO:0007669"/>
    <property type="project" value="UniProtKB-KW"/>
</dbReference>
<comment type="caution">
    <text evidence="5">The sequence shown here is derived from an EMBL/GenBank/DDBJ whole genome shotgun (WGS) entry which is preliminary data.</text>
</comment>
<dbReference type="PANTHER" id="PTHR43132:SF2">
    <property type="entry name" value="ARSENICAL RESISTANCE OPERON REPRESSOR ARSR-RELATED"/>
    <property type="match status" value="1"/>
</dbReference>
<proteinExistence type="predicted"/>
<dbReference type="RefSeq" id="WP_121450969.1">
    <property type="nucleotide sequence ID" value="NZ_RBWE01000001.1"/>
</dbReference>
<evidence type="ECO:0000256" key="3">
    <source>
        <dbReference type="ARBA" id="ARBA00023163"/>
    </source>
</evidence>
<dbReference type="InterPro" id="IPR036388">
    <property type="entry name" value="WH-like_DNA-bd_sf"/>
</dbReference>
<keyword evidence="1" id="KW-0805">Transcription regulation</keyword>
<evidence type="ECO:0000313" key="5">
    <source>
        <dbReference type="EMBL" id="RKO66536.1"/>
    </source>
</evidence>
<evidence type="ECO:0000256" key="2">
    <source>
        <dbReference type="ARBA" id="ARBA00023125"/>
    </source>
</evidence>
<dbReference type="SUPFAM" id="SSF46785">
    <property type="entry name" value="Winged helix' DNA-binding domain"/>
    <property type="match status" value="1"/>
</dbReference>
<protein>
    <submittedName>
        <fullName evidence="5">ArsR family transcriptional regulator</fullName>
    </submittedName>
</protein>
<dbReference type="PRINTS" id="PR00778">
    <property type="entry name" value="HTHARSR"/>
</dbReference>
<dbReference type="OrthoDB" id="9802016at2"/>
<evidence type="ECO:0000256" key="1">
    <source>
        <dbReference type="ARBA" id="ARBA00023015"/>
    </source>
</evidence>
<dbReference type="Gene3D" id="1.10.10.10">
    <property type="entry name" value="Winged helix-like DNA-binding domain superfamily/Winged helix DNA-binding domain"/>
    <property type="match status" value="1"/>
</dbReference>
<evidence type="ECO:0000313" key="6">
    <source>
        <dbReference type="Proteomes" id="UP000271256"/>
    </source>
</evidence>
<dbReference type="Proteomes" id="UP000271256">
    <property type="component" value="Unassembled WGS sequence"/>
</dbReference>
<dbReference type="PANTHER" id="PTHR43132">
    <property type="entry name" value="ARSENICAL RESISTANCE OPERON REPRESSOR ARSR-RELATED"/>
    <property type="match status" value="1"/>
</dbReference>
<accession>A0A494WT55</accession>
<evidence type="ECO:0000259" key="4">
    <source>
        <dbReference type="PROSITE" id="PS50987"/>
    </source>
</evidence>
<dbReference type="NCBIfam" id="NF033788">
    <property type="entry name" value="HTH_metalloreg"/>
    <property type="match status" value="1"/>
</dbReference>
<dbReference type="CDD" id="cd00090">
    <property type="entry name" value="HTH_ARSR"/>
    <property type="match status" value="1"/>
</dbReference>
<dbReference type="InterPro" id="IPR001845">
    <property type="entry name" value="HTH_ArsR_DNA-bd_dom"/>
</dbReference>
<name>A0A494WT55_9FIRM</name>
<keyword evidence="2" id="KW-0238">DNA-binding</keyword>
<dbReference type="Pfam" id="PF12840">
    <property type="entry name" value="HTH_20"/>
    <property type="match status" value="1"/>
</dbReference>
<feature type="domain" description="HTH arsR-type" evidence="4">
    <location>
        <begin position="2"/>
        <end position="96"/>
    </location>
</feature>
<dbReference type="EMBL" id="RBWE01000001">
    <property type="protein sequence ID" value="RKO66536.1"/>
    <property type="molecule type" value="Genomic_DNA"/>
</dbReference>